<dbReference type="PROSITE" id="PS50082">
    <property type="entry name" value="WD_REPEATS_2"/>
    <property type="match status" value="7"/>
</dbReference>
<feature type="repeat" description="WD" evidence="1">
    <location>
        <begin position="349"/>
        <end position="391"/>
    </location>
</feature>
<feature type="repeat" description="WD" evidence="1">
    <location>
        <begin position="179"/>
        <end position="211"/>
    </location>
</feature>
<dbReference type="GO" id="GO:0031124">
    <property type="term" value="P:mRNA 3'-end processing"/>
    <property type="evidence" value="ECO:0007669"/>
    <property type="project" value="InterPro"/>
</dbReference>
<dbReference type="OrthoDB" id="16717at2759"/>
<dbReference type="FunFam" id="2.130.10.10:FF:000990">
    <property type="entry name" value="GG12984"/>
    <property type="match status" value="1"/>
</dbReference>
<feature type="region of interest" description="Disordered" evidence="2">
    <location>
        <begin position="1"/>
        <end position="41"/>
    </location>
</feature>
<dbReference type="EMBL" id="KQ971342">
    <property type="protein sequence ID" value="EFA03824.1"/>
    <property type="molecule type" value="Genomic_DNA"/>
</dbReference>
<proteinExistence type="predicted"/>
<dbReference type="FunCoup" id="D6WNM4">
    <property type="interactions" value="663"/>
</dbReference>
<dbReference type="PANTHER" id="PTHR22836:SF0">
    <property type="entry name" value="PRE-MRNA 3' END PROCESSING PROTEIN WDR33"/>
    <property type="match status" value="1"/>
</dbReference>
<dbReference type="InterPro" id="IPR036322">
    <property type="entry name" value="WD40_repeat_dom_sf"/>
</dbReference>
<accession>D6WNM4</accession>
<dbReference type="Pfam" id="PF00400">
    <property type="entry name" value="WD40"/>
    <property type="match status" value="7"/>
</dbReference>
<dbReference type="STRING" id="7070.D6WNM4"/>
<keyword evidence="4" id="KW-1185">Reference proteome</keyword>
<evidence type="ECO:0000313" key="3">
    <source>
        <dbReference type="EMBL" id="EFA03824.1"/>
    </source>
</evidence>
<evidence type="ECO:0000256" key="1">
    <source>
        <dbReference type="PROSITE-ProRule" id="PRU00221"/>
    </source>
</evidence>
<dbReference type="KEGG" id="tca:657647"/>
<dbReference type="FunFam" id="2.130.10.10:FF:001116">
    <property type="entry name" value="GM10830"/>
    <property type="match status" value="1"/>
</dbReference>
<reference evidence="3 4" key="2">
    <citation type="journal article" date="2010" name="Nucleic Acids Res.">
        <title>BeetleBase in 2010: revisions to provide comprehensive genomic information for Tribolium castaneum.</title>
        <authorList>
            <person name="Kim H.S."/>
            <person name="Murphy T."/>
            <person name="Xia J."/>
            <person name="Caragea D."/>
            <person name="Park Y."/>
            <person name="Beeman R.W."/>
            <person name="Lorenzen M.D."/>
            <person name="Butcher S."/>
            <person name="Manak J.R."/>
            <person name="Brown S.J."/>
        </authorList>
    </citation>
    <scope>GENOME REANNOTATION</scope>
    <source>
        <strain evidence="3 4">Georgia GA2</strain>
    </source>
</reference>
<feature type="region of interest" description="Disordered" evidence="2">
    <location>
        <begin position="609"/>
        <end position="637"/>
    </location>
</feature>
<feature type="compositionally biased region" description="Low complexity" evidence="2">
    <location>
        <begin position="730"/>
        <end position="745"/>
    </location>
</feature>
<dbReference type="AlphaFoldDB" id="D6WNM4"/>
<dbReference type="InterPro" id="IPR015943">
    <property type="entry name" value="WD40/YVTN_repeat-like_dom_sf"/>
</dbReference>
<feature type="region of interest" description="Disordered" evidence="2">
    <location>
        <begin position="730"/>
        <end position="805"/>
    </location>
</feature>
<feature type="compositionally biased region" description="Polar residues" evidence="2">
    <location>
        <begin position="609"/>
        <end position="627"/>
    </location>
</feature>
<dbReference type="OMA" id="SNRPNPW"/>
<feature type="repeat" description="WD" evidence="1">
    <location>
        <begin position="262"/>
        <end position="288"/>
    </location>
</feature>
<feature type="repeat" description="WD" evidence="1">
    <location>
        <begin position="220"/>
        <end position="252"/>
    </location>
</feature>
<feature type="compositionally biased region" description="Basic residues" evidence="2">
    <location>
        <begin position="765"/>
        <end position="783"/>
    </location>
</feature>
<dbReference type="InterPro" id="IPR001680">
    <property type="entry name" value="WD40_rpt"/>
</dbReference>
<dbReference type="CDD" id="cd00200">
    <property type="entry name" value="WD40"/>
    <property type="match status" value="1"/>
</dbReference>
<name>D6WNM4_TRICA</name>
<dbReference type="InterPro" id="IPR045245">
    <property type="entry name" value="Pfs2-like"/>
</dbReference>
<feature type="repeat" description="WD" evidence="1">
    <location>
        <begin position="137"/>
        <end position="169"/>
    </location>
</feature>
<dbReference type="PhylomeDB" id="D6WNM4"/>
<feature type="compositionally biased region" description="Pro residues" evidence="2">
    <location>
        <begin position="1"/>
        <end position="17"/>
    </location>
</feature>
<dbReference type="SUPFAM" id="SSF50978">
    <property type="entry name" value="WD40 repeat-like"/>
    <property type="match status" value="1"/>
</dbReference>
<dbReference type="Proteomes" id="UP000007266">
    <property type="component" value="Linkage group 5"/>
</dbReference>
<sequence>MMEFAQPPPNMAMPPPGMGQQGMNMPPPSMGGPGGYQHNKPPFRPFMNMQRPLPGPLGNMTLEDFDGKRLRKSVMRKTVDYNSSIIKELQSRVWQRDYRDRRALQPDVMYYPDMMPPPSYQDNPINCVTTRFVKTATNKMRCPIFCMAWTPEGRRLVTGASSGEFTLWNGLTFNFETILQAHDSPVRTMVWSHNDSWMVTGDHAGYVKYWQSNMNNVKMFQAHKEALRGISFSPSDTKFVTCSDDGTLRIWDFFRYQEERILRGHGADVKCVHWHPQKGLIVSGSKDNQQPIKLWDPKTGQSLATLHAHKSTVMDLKWNENGNWLITASRDHLLKLFDLRNLNQEVQTFRGHKKEASSVAWHPIHEGLFSSGGSDGSIMFWHVGADKEVGAIEQAHDSIVWTLAWHPLGHILCSGSNDHTSKFWTRNRPGDQMRDKYNLNTLPAGIAGLEDLDMGEEPSIIPGMGPDDKVELTSLSSDGNTAIPGLDLDLLTTTNEEKTKIKKVPFSKPIPRNFQAQWNETYEDAAGTINEVISQIVENTPGVVPLQKIAPSAIIIYGKLIPVEPGSKLEQVIAEGPEALQKYIDSGEIEELHDVMPIGDDEDYLNDYDSNTDSPGGTTTNIPSLMQTPAAPPITQDTNLTRALDSDMRSVDQDMRSFSSYGRDNDMRDPDYRSVVNRELNFQPPPRDYDIGDEDYRQPFRNDPDFRHYDDEEGYDEYYDEARNWPRSNGNYGQFGGRNQNFGGNHPNFRGQFEGWSGHSDFRGRGAKRGARGQRNPRSRPRGGSRGNSRGGAPNRGQSSSRGRF</sequence>
<feature type="repeat" description="WD" evidence="1">
    <location>
        <begin position="393"/>
        <end position="424"/>
    </location>
</feature>
<dbReference type="GO" id="GO:0005847">
    <property type="term" value="C:mRNA cleavage and polyadenylation specificity factor complex"/>
    <property type="evidence" value="ECO:0000318"/>
    <property type="project" value="GO_Central"/>
</dbReference>
<organism evidence="3 4">
    <name type="scientific">Tribolium castaneum</name>
    <name type="common">Red flour beetle</name>
    <dbReference type="NCBI Taxonomy" id="7070"/>
    <lineage>
        <taxon>Eukaryota</taxon>
        <taxon>Metazoa</taxon>
        <taxon>Ecdysozoa</taxon>
        <taxon>Arthropoda</taxon>
        <taxon>Hexapoda</taxon>
        <taxon>Insecta</taxon>
        <taxon>Pterygota</taxon>
        <taxon>Neoptera</taxon>
        <taxon>Endopterygota</taxon>
        <taxon>Coleoptera</taxon>
        <taxon>Polyphaga</taxon>
        <taxon>Cucujiformia</taxon>
        <taxon>Tenebrionidae</taxon>
        <taxon>Tenebrionidae incertae sedis</taxon>
        <taxon>Tribolium</taxon>
    </lineage>
</organism>
<dbReference type="FunFam" id="2.130.10.10:FF:001049">
    <property type="entry name" value="CG1109"/>
    <property type="match status" value="1"/>
</dbReference>
<reference evidence="3 4" key="1">
    <citation type="journal article" date="2008" name="Nature">
        <title>The genome of the model beetle and pest Tribolium castaneum.</title>
        <authorList>
            <consortium name="Tribolium Genome Sequencing Consortium"/>
            <person name="Richards S."/>
            <person name="Gibbs R.A."/>
            <person name="Weinstock G.M."/>
            <person name="Brown S.J."/>
            <person name="Denell R."/>
            <person name="Beeman R.W."/>
            <person name="Gibbs R."/>
            <person name="Beeman R.W."/>
            <person name="Brown S.J."/>
            <person name="Bucher G."/>
            <person name="Friedrich M."/>
            <person name="Grimmelikhuijzen C.J."/>
            <person name="Klingler M."/>
            <person name="Lorenzen M."/>
            <person name="Richards S."/>
            <person name="Roth S."/>
            <person name="Schroder R."/>
            <person name="Tautz D."/>
            <person name="Zdobnov E.M."/>
            <person name="Muzny D."/>
            <person name="Gibbs R.A."/>
            <person name="Weinstock G.M."/>
            <person name="Attaway T."/>
            <person name="Bell S."/>
            <person name="Buhay C.J."/>
            <person name="Chandrabose M.N."/>
            <person name="Chavez D."/>
            <person name="Clerk-Blankenburg K.P."/>
            <person name="Cree A."/>
            <person name="Dao M."/>
            <person name="Davis C."/>
            <person name="Chacko J."/>
            <person name="Dinh H."/>
            <person name="Dugan-Rocha S."/>
            <person name="Fowler G."/>
            <person name="Garner T.T."/>
            <person name="Garnes J."/>
            <person name="Gnirke A."/>
            <person name="Hawes A."/>
            <person name="Hernandez J."/>
            <person name="Hines S."/>
            <person name="Holder M."/>
            <person name="Hume J."/>
            <person name="Jhangiani S.N."/>
            <person name="Joshi V."/>
            <person name="Khan Z.M."/>
            <person name="Jackson L."/>
            <person name="Kovar C."/>
            <person name="Kowis A."/>
            <person name="Lee S."/>
            <person name="Lewis L.R."/>
            <person name="Margolis J."/>
            <person name="Morgan M."/>
            <person name="Nazareth L.V."/>
            <person name="Nguyen N."/>
            <person name="Okwuonu G."/>
            <person name="Parker D."/>
            <person name="Richards S."/>
            <person name="Ruiz S.J."/>
            <person name="Santibanez J."/>
            <person name="Savard J."/>
            <person name="Scherer S.E."/>
            <person name="Schneider B."/>
            <person name="Sodergren E."/>
            <person name="Tautz D."/>
            <person name="Vattahil S."/>
            <person name="Villasana D."/>
            <person name="White C.S."/>
            <person name="Wright R."/>
            <person name="Park Y."/>
            <person name="Beeman R.W."/>
            <person name="Lord J."/>
            <person name="Oppert B."/>
            <person name="Lorenzen M."/>
            <person name="Brown S."/>
            <person name="Wang L."/>
            <person name="Savard J."/>
            <person name="Tautz D."/>
            <person name="Richards S."/>
            <person name="Weinstock G."/>
            <person name="Gibbs R.A."/>
            <person name="Liu Y."/>
            <person name="Worley K."/>
            <person name="Weinstock G."/>
            <person name="Elsik C.G."/>
            <person name="Reese J.T."/>
            <person name="Elhaik E."/>
            <person name="Landan G."/>
            <person name="Graur D."/>
            <person name="Arensburger P."/>
            <person name="Atkinson P."/>
            <person name="Beeman R.W."/>
            <person name="Beidler J."/>
            <person name="Brown S.J."/>
            <person name="Demuth J.P."/>
            <person name="Drury D.W."/>
            <person name="Du Y.Z."/>
            <person name="Fujiwara H."/>
            <person name="Lorenzen M."/>
            <person name="Maselli V."/>
            <person name="Osanai M."/>
            <person name="Park Y."/>
            <person name="Robertson H.M."/>
            <person name="Tu Z."/>
            <person name="Wang J.J."/>
            <person name="Wang S."/>
            <person name="Richards S."/>
            <person name="Song H."/>
            <person name="Zhang L."/>
            <person name="Sodergren E."/>
            <person name="Werner D."/>
            <person name="Stanke M."/>
            <person name="Morgenstern B."/>
            <person name="Solovyev V."/>
            <person name="Kosarev P."/>
            <person name="Brown G."/>
            <person name="Chen H.C."/>
            <person name="Ermolaeva O."/>
            <person name="Hlavina W."/>
            <person name="Kapustin Y."/>
            <person name="Kiryutin B."/>
            <person name="Kitts P."/>
            <person name="Maglott D."/>
            <person name="Pruitt K."/>
            <person name="Sapojnikov V."/>
            <person name="Souvorov A."/>
            <person name="Mackey A.J."/>
            <person name="Waterhouse R.M."/>
            <person name="Wyder S."/>
            <person name="Zdobnov E.M."/>
            <person name="Zdobnov E.M."/>
            <person name="Wyder S."/>
            <person name="Kriventseva E.V."/>
            <person name="Kadowaki T."/>
            <person name="Bork P."/>
            <person name="Aranda M."/>
            <person name="Bao R."/>
            <person name="Beermann A."/>
            <person name="Berns N."/>
            <person name="Bolognesi R."/>
            <person name="Bonneton F."/>
            <person name="Bopp D."/>
            <person name="Brown S.J."/>
            <person name="Bucher G."/>
            <person name="Butts T."/>
            <person name="Chaumot A."/>
            <person name="Denell R.E."/>
            <person name="Ferrier D.E."/>
            <person name="Friedrich M."/>
            <person name="Gordon C.M."/>
            <person name="Jindra M."/>
            <person name="Klingler M."/>
            <person name="Lan Q."/>
            <person name="Lattorff H.M."/>
            <person name="Laudet V."/>
            <person name="von Levetsow C."/>
            <person name="Liu Z."/>
            <person name="Lutz R."/>
            <person name="Lynch J.A."/>
            <person name="da Fonseca R.N."/>
            <person name="Posnien N."/>
            <person name="Reuter R."/>
            <person name="Roth S."/>
            <person name="Savard J."/>
            <person name="Schinko J.B."/>
            <person name="Schmitt C."/>
            <person name="Schoppmeier M."/>
            <person name="Schroder R."/>
            <person name="Shippy T.D."/>
            <person name="Simonnet F."/>
            <person name="Marques-Souza H."/>
            <person name="Tautz D."/>
            <person name="Tomoyasu Y."/>
            <person name="Trauner J."/>
            <person name="Van der Zee M."/>
            <person name="Vervoort M."/>
            <person name="Wittkopp N."/>
            <person name="Wimmer E.A."/>
            <person name="Yang X."/>
            <person name="Jones A.K."/>
            <person name="Sattelle D.B."/>
            <person name="Ebert P.R."/>
            <person name="Nelson D."/>
            <person name="Scott J.G."/>
            <person name="Beeman R.W."/>
            <person name="Muthukrishnan S."/>
            <person name="Kramer K.J."/>
            <person name="Arakane Y."/>
            <person name="Beeman R.W."/>
            <person name="Zhu Q."/>
            <person name="Hogenkamp D."/>
            <person name="Dixit R."/>
            <person name="Oppert B."/>
            <person name="Jiang H."/>
            <person name="Zou Z."/>
            <person name="Marshall J."/>
            <person name="Elpidina E."/>
            <person name="Vinokurov K."/>
            <person name="Oppert C."/>
            <person name="Zou Z."/>
            <person name="Evans J."/>
            <person name="Lu Z."/>
            <person name="Zhao P."/>
            <person name="Sumathipala N."/>
            <person name="Altincicek B."/>
            <person name="Vilcinskas A."/>
            <person name="Williams M."/>
            <person name="Hultmark D."/>
            <person name="Hetru C."/>
            <person name="Jiang H."/>
            <person name="Grimmelikhuijzen C.J."/>
            <person name="Hauser F."/>
            <person name="Cazzamali G."/>
            <person name="Williamson M."/>
            <person name="Park Y."/>
            <person name="Li B."/>
            <person name="Tanaka Y."/>
            <person name="Predel R."/>
            <person name="Neupert S."/>
            <person name="Schachtner J."/>
            <person name="Verleyen P."/>
            <person name="Raible F."/>
            <person name="Bork P."/>
            <person name="Friedrich M."/>
            <person name="Walden K.K."/>
            <person name="Robertson H.M."/>
            <person name="Angeli S."/>
            <person name="Foret S."/>
            <person name="Bucher G."/>
            <person name="Schuetz S."/>
            <person name="Maleszka R."/>
            <person name="Wimmer E.A."/>
            <person name="Beeman R.W."/>
            <person name="Lorenzen M."/>
            <person name="Tomoyasu Y."/>
            <person name="Miller S.C."/>
            <person name="Grossmann D."/>
            <person name="Bucher G."/>
        </authorList>
    </citation>
    <scope>NUCLEOTIDE SEQUENCE [LARGE SCALE GENOMIC DNA]</scope>
    <source>
        <strain evidence="3 4">Georgia GA2</strain>
    </source>
</reference>
<feature type="region of interest" description="Disordered" evidence="2">
    <location>
        <begin position="680"/>
        <end position="712"/>
    </location>
</feature>
<feature type="compositionally biased region" description="Basic and acidic residues" evidence="2">
    <location>
        <begin position="687"/>
        <end position="710"/>
    </location>
</feature>
<dbReference type="PANTHER" id="PTHR22836">
    <property type="entry name" value="WD40 REPEAT PROTEIN"/>
    <property type="match status" value="1"/>
</dbReference>
<gene>
    <name evidence="3" type="primary">AUGUSTUS-3.0.2_13939</name>
    <name evidence="3" type="ORF">TcasGA2_TC013939</name>
</gene>
<keyword evidence="1" id="KW-0853">WD repeat</keyword>
<dbReference type="InParanoid" id="D6WNM4"/>
<dbReference type="Gene3D" id="2.130.10.10">
    <property type="entry name" value="YVTN repeat-like/Quinoprotein amine dehydrogenase"/>
    <property type="match status" value="3"/>
</dbReference>
<dbReference type="SMART" id="SM00320">
    <property type="entry name" value="WD40"/>
    <property type="match status" value="7"/>
</dbReference>
<protein>
    <submittedName>
        <fullName evidence="3">Pre-mRNA 3' end processing protein WDR33-like Protein</fullName>
    </submittedName>
</protein>
<feature type="repeat" description="WD" evidence="1">
    <location>
        <begin position="306"/>
        <end position="347"/>
    </location>
</feature>
<dbReference type="eggNOG" id="KOG0284">
    <property type="taxonomic scope" value="Eukaryota"/>
</dbReference>
<dbReference type="HOGENOM" id="CLU_012468_1_0_1"/>
<evidence type="ECO:0000313" key="4">
    <source>
        <dbReference type="Proteomes" id="UP000007266"/>
    </source>
</evidence>
<dbReference type="PROSITE" id="PS50294">
    <property type="entry name" value="WD_REPEATS_REGION"/>
    <property type="match status" value="4"/>
</dbReference>
<evidence type="ECO:0000256" key="2">
    <source>
        <dbReference type="SAM" id="MobiDB-lite"/>
    </source>
</evidence>